<dbReference type="GO" id="GO:0004370">
    <property type="term" value="F:glycerol kinase activity"/>
    <property type="evidence" value="ECO:0007669"/>
    <property type="project" value="UniProtKB-EC"/>
</dbReference>
<dbReference type="GO" id="GO:0019563">
    <property type="term" value="P:glycerol catabolic process"/>
    <property type="evidence" value="ECO:0007669"/>
    <property type="project" value="TreeGrafter"/>
</dbReference>
<dbReference type="Gene3D" id="3.30.420.40">
    <property type="match status" value="2"/>
</dbReference>
<dbReference type="Pfam" id="PF02782">
    <property type="entry name" value="FGGY_C"/>
    <property type="match status" value="1"/>
</dbReference>
<dbReference type="PROSITE" id="PS00933">
    <property type="entry name" value="FGGY_KINASES_1"/>
    <property type="match status" value="1"/>
</dbReference>
<comment type="similarity">
    <text evidence="2">Belongs to the FGGY kinase family.</text>
</comment>
<evidence type="ECO:0000256" key="10">
    <source>
        <dbReference type="ARBA" id="ARBA00052101"/>
    </source>
</evidence>
<name>A0A6J7CJJ0_9ZZZZ</name>
<dbReference type="SUPFAM" id="SSF53067">
    <property type="entry name" value="Actin-like ATPase domain"/>
    <property type="match status" value="2"/>
</dbReference>
<comment type="pathway">
    <text evidence="1">Polyol metabolism; glycerol degradation via glycerol kinase pathway; sn-glycerol 3-phosphate from glycerol: step 1/1.</text>
</comment>
<dbReference type="PIRSF" id="PIRSF000538">
    <property type="entry name" value="GlpK"/>
    <property type="match status" value="1"/>
</dbReference>
<proteinExistence type="inferred from homology"/>
<evidence type="ECO:0000256" key="9">
    <source>
        <dbReference type="ARBA" id="ARBA00043149"/>
    </source>
</evidence>
<dbReference type="NCBIfam" id="NF000756">
    <property type="entry name" value="PRK00047.1"/>
    <property type="match status" value="1"/>
</dbReference>
<dbReference type="PANTHER" id="PTHR10196">
    <property type="entry name" value="SUGAR KINASE"/>
    <property type="match status" value="1"/>
</dbReference>
<dbReference type="PROSITE" id="PS00445">
    <property type="entry name" value="FGGY_KINASES_2"/>
    <property type="match status" value="1"/>
</dbReference>
<dbReference type="Pfam" id="PF00370">
    <property type="entry name" value="FGGY_N"/>
    <property type="match status" value="1"/>
</dbReference>
<evidence type="ECO:0000313" key="13">
    <source>
        <dbReference type="EMBL" id="CAB4857861.1"/>
    </source>
</evidence>
<keyword evidence="7" id="KW-0319">Glycerol metabolism</keyword>
<comment type="catalytic activity">
    <reaction evidence="10">
        <text>glycerol + ATP = sn-glycerol 3-phosphate + ADP + H(+)</text>
        <dbReference type="Rhea" id="RHEA:21644"/>
        <dbReference type="ChEBI" id="CHEBI:15378"/>
        <dbReference type="ChEBI" id="CHEBI:17754"/>
        <dbReference type="ChEBI" id="CHEBI:30616"/>
        <dbReference type="ChEBI" id="CHEBI:57597"/>
        <dbReference type="ChEBI" id="CHEBI:456216"/>
        <dbReference type="EC" id="2.7.1.30"/>
    </reaction>
</comment>
<keyword evidence="8" id="KW-0067">ATP-binding</keyword>
<evidence type="ECO:0000256" key="5">
    <source>
        <dbReference type="ARBA" id="ARBA00022741"/>
    </source>
</evidence>
<gene>
    <name evidence="13" type="ORF">UFOPK3402_00054</name>
</gene>
<keyword evidence="6" id="KW-0418">Kinase</keyword>
<feature type="domain" description="Carbohydrate kinase FGGY C-terminal" evidence="12">
    <location>
        <begin position="264"/>
        <end position="453"/>
    </location>
</feature>
<organism evidence="13">
    <name type="scientific">freshwater metagenome</name>
    <dbReference type="NCBI Taxonomy" id="449393"/>
    <lineage>
        <taxon>unclassified sequences</taxon>
        <taxon>metagenomes</taxon>
        <taxon>ecological metagenomes</taxon>
    </lineage>
</organism>
<protein>
    <recommendedName>
        <fullName evidence="3">glycerol kinase</fullName>
        <ecNumber evidence="3">2.7.1.30</ecNumber>
    </recommendedName>
    <alternativeName>
        <fullName evidence="9">ATP:glycerol 3-phosphotransferase</fullName>
    </alternativeName>
</protein>
<feature type="domain" description="Carbohydrate kinase FGGY N-terminal" evidence="11">
    <location>
        <begin position="5"/>
        <end position="255"/>
    </location>
</feature>
<keyword evidence="4" id="KW-0808">Transferase</keyword>
<keyword evidence="5" id="KW-0547">Nucleotide-binding</keyword>
<dbReference type="InterPro" id="IPR018485">
    <property type="entry name" value="FGGY_C"/>
</dbReference>
<dbReference type="InterPro" id="IPR000577">
    <property type="entry name" value="Carb_kinase_FGGY"/>
</dbReference>
<dbReference type="GO" id="GO:0005524">
    <property type="term" value="F:ATP binding"/>
    <property type="evidence" value="ECO:0007669"/>
    <property type="project" value="UniProtKB-KW"/>
</dbReference>
<evidence type="ECO:0000256" key="8">
    <source>
        <dbReference type="ARBA" id="ARBA00022840"/>
    </source>
</evidence>
<dbReference type="EC" id="2.7.1.30" evidence="3"/>
<dbReference type="InterPro" id="IPR018483">
    <property type="entry name" value="Carb_kinase_FGGY_CS"/>
</dbReference>
<evidence type="ECO:0000256" key="4">
    <source>
        <dbReference type="ARBA" id="ARBA00022679"/>
    </source>
</evidence>
<dbReference type="PANTHER" id="PTHR10196:SF69">
    <property type="entry name" value="GLYCEROL KINASE"/>
    <property type="match status" value="1"/>
</dbReference>
<evidence type="ECO:0000256" key="1">
    <source>
        <dbReference type="ARBA" id="ARBA00005190"/>
    </source>
</evidence>
<dbReference type="GO" id="GO:0005829">
    <property type="term" value="C:cytosol"/>
    <property type="evidence" value="ECO:0007669"/>
    <property type="project" value="TreeGrafter"/>
</dbReference>
<evidence type="ECO:0000256" key="2">
    <source>
        <dbReference type="ARBA" id="ARBA00009156"/>
    </source>
</evidence>
<evidence type="ECO:0000256" key="3">
    <source>
        <dbReference type="ARBA" id="ARBA00012099"/>
    </source>
</evidence>
<dbReference type="AlphaFoldDB" id="A0A6J7CJJ0"/>
<evidence type="ECO:0000259" key="12">
    <source>
        <dbReference type="Pfam" id="PF02782"/>
    </source>
</evidence>
<evidence type="ECO:0000259" key="11">
    <source>
        <dbReference type="Pfam" id="PF00370"/>
    </source>
</evidence>
<evidence type="ECO:0000256" key="7">
    <source>
        <dbReference type="ARBA" id="ARBA00022798"/>
    </source>
</evidence>
<accession>A0A6J7CJJ0</accession>
<dbReference type="InterPro" id="IPR043129">
    <property type="entry name" value="ATPase_NBD"/>
</dbReference>
<evidence type="ECO:0000256" key="6">
    <source>
        <dbReference type="ARBA" id="ARBA00022777"/>
    </source>
</evidence>
<reference evidence="13" key="1">
    <citation type="submission" date="2020-05" db="EMBL/GenBank/DDBJ databases">
        <authorList>
            <person name="Chiriac C."/>
            <person name="Salcher M."/>
            <person name="Ghai R."/>
            <person name="Kavagutti S V."/>
        </authorList>
    </citation>
    <scope>NUCLEOTIDE SEQUENCE</scope>
</reference>
<dbReference type="InterPro" id="IPR018484">
    <property type="entry name" value="FGGY_N"/>
</dbReference>
<sequence length="501" mass="52781">MGQAILAIDAGTTGVTALIVDGTGAVIAQGYAEFEQHFPDDGWVEHELGDIWAATLTAARAATSQAAEAGVDAGIDIAAIGITNQRETICFWDRETLGSARRAIVWQDRRTSSMCERWREQGHEPRVSQLTGLRLDPYFSATKIAWVREHDPVTWAHVESGRVAIGTVDSYLIARMTRGLFHITDATNASRTLLYDLTSGQWSPELCELFGVPVDALPEIVPSYGIVARSDPATFLGLDIPISGIAGDQQAALVGQAGLSKGAAKCTYGTGSFLLVHTGDEPVHSGYGLLTTVALQHPDGSRDYALEGAVFVTGAAVQWLRDGLGIIATAPEIEALAASVPDSAGVVFVPALTGLGAPDWDPNARGVILGITRGTSTAHIARATLEAIAHQVADLVGLMSDEGGVRLTSLAVDGGASANDLLCQMQADVLGIPVDRSAQVQTTGLGAALLAGLGIGLWPSIDSIRGIRRSSGQFAAQPHRTIERARWRSAVELSRGWASLR</sequence>
<dbReference type="FunFam" id="3.30.420.40:FF:000007">
    <property type="entry name" value="Glycerol kinase"/>
    <property type="match status" value="1"/>
</dbReference>
<dbReference type="EMBL" id="CAFBLS010000003">
    <property type="protein sequence ID" value="CAB4857861.1"/>
    <property type="molecule type" value="Genomic_DNA"/>
</dbReference>